<dbReference type="EMBL" id="CM044706">
    <property type="protein sequence ID" value="KAI5657131.1"/>
    <property type="molecule type" value="Genomic_DNA"/>
</dbReference>
<comment type="caution">
    <text evidence="1">The sequence shown here is derived from an EMBL/GenBank/DDBJ whole genome shotgun (WGS) entry which is preliminary data.</text>
</comment>
<accession>A0ACC0A8M8</accession>
<proteinExistence type="predicted"/>
<dbReference type="Proteomes" id="UP001060085">
    <property type="component" value="Linkage Group LG06"/>
</dbReference>
<keyword evidence="2" id="KW-1185">Reference proteome</keyword>
<gene>
    <name evidence="1" type="ORF">M9H77_25924</name>
</gene>
<protein>
    <submittedName>
        <fullName evidence="1">Uncharacterized protein</fullName>
    </submittedName>
</protein>
<evidence type="ECO:0000313" key="2">
    <source>
        <dbReference type="Proteomes" id="UP001060085"/>
    </source>
</evidence>
<organism evidence="1 2">
    <name type="scientific">Catharanthus roseus</name>
    <name type="common">Madagascar periwinkle</name>
    <name type="synonym">Vinca rosea</name>
    <dbReference type="NCBI Taxonomy" id="4058"/>
    <lineage>
        <taxon>Eukaryota</taxon>
        <taxon>Viridiplantae</taxon>
        <taxon>Streptophyta</taxon>
        <taxon>Embryophyta</taxon>
        <taxon>Tracheophyta</taxon>
        <taxon>Spermatophyta</taxon>
        <taxon>Magnoliopsida</taxon>
        <taxon>eudicotyledons</taxon>
        <taxon>Gunneridae</taxon>
        <taxon>Pentapetalae</taxon>
        <taxon>asterids</taxon>
        <taxon>lamiids</taxon>
        <taxon>Gentianales</taxon>
        <taxon>Apocynaceae</taxon>
        <taxon>Rauvolfioideae</taxon>
        <taxon>Vinceae</taxon>
        <taxon>Catharanthinae</taxon>
        <taxon>Catharanthus</taxon>
    </lineage>
</organism>
<evidence type="ECO:0000313" key="1">
    <source>
        <dbReference type="EMBL" id="KAI5657131.1"/>
    </source>
</evidence>
<reference evidence="2" key="1">
    <citation type="journal article" date="2023" name="Nat. Plants">
        <title>Single-cell RNA sequencing provides a high-resolution roadmap for understanding the multicellular compartmentation of specialized metabolism.</title>
        <authorList>
            <person name="Sun S."/>
            <person name="Shen X."/>
            <person name="Li Y."/>
            <person name="Li Y."/>
            <person name="Wang S."/>
            <person name="Li R."/>
            <person name="Zhang H."/>
            <person name="Shen G."/>
            <person name="Guo B."/>
            <person name="Wei J."/>
            <person name="Xu J."/>
            <person name="St-Pierre B."/>
            <person name="Chen S."/>
            <person name="Sun C."/>
        </authorList>
    </citation>
    <scope>NUCLEOTIDE SEQUENCE [LARGE SCALE GENOMIC DNA]</scope>
</reference>
<sequence length="107" mass="12013">MVSELERFDLSSNPLGFQPVEMAALRRCYFRDGGYFYLSMYIMSTLKLETDKFDGESDFVGRAQHPAPPSRLLGCCLFSGTYLVPPCSLSTDSSRLLSDGVRELPEK</sequence>
<name>A0ACC0A8M8_CATRO</name>